<organism evidence="4 5">
    <name type="scientific">Sulfobacillus acidophilus</name>
    <dbReference type="NCBI Taxonomy" id="53633"/>
    <lineage>
        <taxon>Bacteria</taxon>
        <taxon>Bacillati</taxon>
        <taxon>Bacillota</taxon>
        <taxon>Clostridia</taxon>
        <taxon>Eubacteriales</taxon>
        <taxon>Clostridiales Family XVII. Incertae Sedis</taxon>
        <taxon>Sulfobacillus</taxon>
    </lineage>
</organism>
<sequence>MHAKLIEGLRQYGITDPIRRFDDLSDEERRAIRILFGWYMPQEVIDACPSLEWIQGAGAGVDWLMTVNIPDRITVTRIVDQFGPDMGEYALLAALAWVKDWRRWSLLQKSREWTPHLVGQLSLLTVGVLGAGSIGGHIAAVFRPLVAEVRALGRHLPNLAGVVGFSADQWPAFYRDLDLLIMVLPHTSDTYHLVGWPQLRLMRTGGFVINIGRGAVLDEGALVMAIRSGQLSGACLDVFEVEPLPKESVLWDLPGMTITPHVSGPSRVEGMVRVFADNLKRFRQRRALVGVVDRGRGY</sequence>
<evidence type="ECO:0000256" key="1">
    <source>
        <dbReference type="ARBA" id="ARBA00023002"/>
    </source>
</evidence>
<dbReference type="InterPro" id="IPR006140">
    <property type="entry name" value="D-isomer_DH_NAD-bd"/>
</dbReference>
<evidence type="ECO:0000313" key="4">
    <source>
        <dbReference type="EMBL" id="PSR22327.1"/>
    </source>
</evidence>
<evidence type="ECO:0000256" key="2">
    <source>
        <dbReference type="ARBA" id="ARBA00023027"/>
    </source>
</evidence>
<dbReference type="SUPFAM" id="SSF52283">
    <property type="entry name" value="Formate/glycerate dehydrogenase catalytic domain-like"/>
    <property type="match status" value="1"/>
</dbReference>
<dbReference type="EMBL" id="PXYV01000019">
    <property type="protein sequence ID" value="PSR22327.1"/>
    <property type="molecule type" value="Genomic_DNA"/>
</dbReference>
<dbReference type="SUPFAM" id="SSF51735">
    <property type="entry name" value="NAD(P)-binding Rossmann-fold domains"/>
    <property type="match status" value="1"/>
</dbReference>
<keyword evidence="2" id="KW-0520">NAD</keyword>
<feature type="domain" description="D-isomer specific 2-hydroxyacid dehydrogenase NAD-binding" evidence="3">
    <location>
        <begin position="93"/>
        <end position="263"/>
    </location>
</feature>
<dbReference type="Pfam" id="PF02826">
    <property type="entry name" value="2-Hacid_dh_C"/>
    <property type="match status" value="1"/>
</dbReference>
<dbReference type="Proteomes" id="UP000241848">
    <property type="component" value="Unassembled WGS sequence"/>
</dbReference>
<dbReference type="PANTHER" id="PTHR43333">
    <property type="entry name" value="2-HACID_DH_C DOMAIN-CONTAINING PROTEIN"/>
    <property type="match status" value="1"/>
</dbReference>
<comment type="caution">
    <text evidence="4">The sequence shown here is derived from an EMBL/GenBank/DDBJ whole genome shotgun (WGS) entry which is preliminary data.</text>
</comment>
<proteinExistence type="predicted"/>
<accession>A0A2T2WJA8</accession>
<dbReference type="Gene3D" id="3.40.50.720">
    <property type="entry name" value="NAD(P)-binding Rossmann-like Domain"/>
    <property type="match status" value="2"/>
</dbReference>
<dbReference type="AlphaFoldDB" id="A0A2T2WJA8"/>
<reference evidence="4 5" key="1">
    <citation type="journal article" date="2014" name="BMC Genomics">
        <title>Comparison of environmental and isolate Sulfobacillus genomes reveals diverse carbon, sulfur, nitrogen, and hydrogen metabolisms.</title>
        <authorList>
            <person name="Justice N.B."/>
            <person name="Norman A."/>
            <person name="Brown C.T."/>
            <person name="Singh A."/>
            <person name="Thomas B.C."/>
            <person name="Banfield J.F."/>
        </authorList>
    </citation>
    <scope>NUCLEOTIDE SEQUENCE [LARGE SCALE GENOMIC DNA]</scope>
    <source>
        <strain evidence="4">AMDSBA3</strain>
    </source>
</reference>
<dbReference type="GO" id="GO:0051287">
    <property type="term" value="F:NAD binding"/>
    <property type="evidence" value="ECO:0007669"/>
    <property type="project" value="InterPro"/>
</dbReference>
<name>A0A2T2WJA8_9FIRM</name>
<protein>
    <submittedName>
        <fullName evidence="4">D-2-hydroxyacid dehydrogenase</fullName>
    </submittedName>
</protein>
<evidence type="ECO:0000313" key="5">
    <source>
        <dbReference type="Proteomes" id="UP000241848"/>
    </source>
</evidence>
<dbReference type="InterPro" id="IPR029753">
    <property type="entry name" value="D-isomer_DH_CS"/>
</dbReference>
<dbReference type="PANTHER" id="PTHR43333:SF1">
    <property type="entry name" value="D-ISOMER SPECIFIC 2-HYDROXYACID DEHYDROGENASE NAD-BINDING DOMAIN-CONTAINING PROTEIN"/>
    <property type="match status" value="1"/>
</dbReference>
<evidence type="ECO:0000259" key="3">
    <source>
        <dbReference type="Pfam" id="PF02826"/>
    </source>
</evidence>
<dbReference type="GO" id="GO:0016616">
    <property type="term" value="F:oxidoreductase activity, acting on the CH-OH group of donors, NAD or NADP as acceptor"/>
    <property type="evidence" value="ECO:0007669"/>
    <property type="project" value="UniProtKB-ARBA"/>
</dbReference>
<gene>
    <name evidence="4" type="ORF">C7B45_07335</name>
</gene>
<dbReference type="InterPro" id="IPR036291">
    <property type="entry name" value="NAD(P)-bd_dom_sf"/>
</dbReference>
<dbReference type="PROSITE" id="PS00671">
    <property type="entry name" value="D_2_HYDROXYACID_DH_3"/>
    <property type="match status" value="1"/>
</dbReference>
<dbReference type="CDD" id="cd05300">
    <property type="entry name" value="2-Hacid_dh_1"/>
    <property type="match status" value="1"/>
</dbReference>
<keyword evidence="1" id="KW-0560">Oxidoreductase</keyword>